<dbReference type="AlphaFoldDB" id="A0A6J7IAB1"/>
<gene>
    <name evidence="3" type="ORF">UFOPK3674_00957</name>
</gene>
<dbReference type="Gene3D" id="2.30.110.10">
    <property type="entry name" value="Electron Transport, Fmn-binding Protein, Chain A"/>
    <property type="match status" value="1"/>
</dbReference>
<dbReference type="GO" id="GO:0016491">
    <property type="term" value="F:oxidoreductase activity"/>
    <property type="evidence" value="ECO:0007669"/>
    <property type="project" value="InterPro"/>
</dbReference>
<comment type="catalytic activity">
    <reaction evidence="2">
        <text>oxidized coenzyme F420-(gamma-L-Glu)(n) + a quinol + H(+) = reduced coenzyme F420-(gamma-L-Glu)(n) + a quinone</text>
        <dbReference type="Rhea" id="RHEA:39663"/>
        <dbReference type="Rhea" id="RHEA-COMP:12939"/>
        <dbReference type="Rhea" id="RHEA-COMP:14378"/>
        <dbReference type="ChEBI" id="CHEBI:15378"/>
        <dbReference type="ChEBI" id="CHEBI:24646"/>
        <dbReference type="ChEBI" id="CHEBI:132124"/>
        <dbReference type="ChEBI" id="CHEBI:133980"/>
        <dbReference type="ChEBI" id="CHEBI:139511"/>
    </reaction>
</comment>
<accession>A0A6J7IAB1</accession>
<evidence type="ECO:0000256" key="2">
    <source>
        <dbReference type="ARBA" id="ARBA00049106"/>
    </source>
</evidence>
<dbReference type="PANTHER" id="PTHR39428">
    <property type="entry name" value="F420H(2)-DEPENDENT QUINONE REDUCTASE RV1261C"/>
    <property type="match status" value="1"/>
</dbReference>
<organism evidence="3">
    <name type="scientific">freshwater metagenome</name>
    <dbReference type="NCBI Taxonomy" id="449393"/>
    <lineage>
        <taxon>unclassified sequences</taxon>
        <taxon>metagenomes</taxon>
        <taxon>ecological metagenomes</taxon>
    </lineage>
</organism>
<dbReference type="InterPro" id="IPR004378">
    <property type="entry name" value="F420H2_quin_Rdtase"/>
</dbReference>
<dbReference type="PANTHER" id="PTHR39428:SF1">
    <property type="entry name" value="F420H(2)-DEPENDENT QUINONE REDUCTASE RV1261C"/>
    <property type="match status" value="1"/>
</dbReference>
<proteinExistence type="inferred from homology"/>
<reference evidence="3" key="1">
    <citation type="submission" date="2020-05" db="EMBL/GenBank/DDBJ databases">
        <authorList>
            <person name="Chiriac C."/>
            <person name="Salcher M."/>
            <person name="Ghai R."/>
            <person name="Kavagutti S V."/>
        </authorList>
    </citation>
    <scope>NUCLEOTIDE SEQUENCE</scope>
</reference>
<dbReference type="SUPFAM" id="SSF50475">
    <property type="entry name" value="FMN-binding split barrel"/>
    <property type="match status" value="1"/>
</dbReference>
<dbReference type="GO" id="GO:0005886">
    <property type="term" value="C:plasma membrane"/>
    <property type="evidence" value="ECO:0007669"/>
    <property type="project" value="TreeGrafter"/>
</dbReference>
<name>A0A6J7IAB1_9ZZZZ</name>
<protein>
    <submittedName>
        <fullName evidence="3">Unannotated protein</fullName>
    </submittedName>
</protein>
<comment type="similarity">
    <text evidence="1">Belongs to the F420H(2)-dependent quinone reductase family.</text>
</comment>
<evidence type="ECO:0000256" key="1">
    <source>
        <dbReference type="ARBA" id="ARBA00008710"/>
    </source>
</evidence>
<dbReference type="GO" id="GO:0070967">
    <property type="term" value="F:coenzyme F420 binding"/>
    <property type="evidence" value="ECO:0007669"/>
    <property type="project" value="TreeGrafter"/>
</dbReference>
<dbReference type="InterPro" id="IPR012349">
    <property type="entry name" value="Split_barrel_FMN-bd"/>
</dbReference>
<sequence length="138" mass="15140">MAETQAEIDRRTIEEFRANGGVISAFPDQPFLVLTTTGARSGVRRTTPLVCLPDDEGTLHIFASKAGADTHPAWLHNLRANPQATVEFGTETFEATAEEVEGPLRDELYARQVEAMPVFAGYQAGTDRRIPVVALRRS</sequence>
<evidence type="ECO:0000313" key="3">
    <source>
        <dbReference type="EMBL" id="CAB4927719.1"/>
    </source>
</evidence>
<dbReference type="NCBIfam" id="TIGR00026">
    <property type="entry name" value="hi_GC_TIGR00026"/>
    <property type="match status" value="1"/>
</dbReference>
<dbReference type="Pfam" id="PF04075">
    <property type="entry name" value="F420H2_quin_red"/>
    <property type="match status" value="1"/>
</dbReference>
<dbReference type="EMBL" id="CAFBMX010000004">
    <property type="protein sequence ID" value="CAB4927719.1"/>
    <property type="molecule type" value="Genomic_DNA"/>
</dbReference>